<dbReference type="Gene3D" id="3.60.15.10">
    <property type="entry name" value="Ribonuclease Z/Hydroxyacylglutathione hydrolase-like"/>
    <property type="match status" value="1"/>
</dbReference>
<name>A0A517R4X4_9PLAN</name>
<dbReference type="CDD" id="cd16295">
    <property type="entry name" value="TTHA0252-CPSF-like_MBL-fold"/>
    <property type="match status" value="1"/>
</dbReference>
<dbReference type="Pfam" id="PF00753">
    <property type="entry name" value="Lactamase_B"/>
    <property type="match status" value="1"/>
</dbReference>
<protein>
    <submittedName>
        <fullName evidence="4">Ribonuclease</fullName>
        <ecNumber evidence="4">3.1.-.-</ecNumber>
    </submittedName>
</protein>
<dbReference type="RefSeq" id="WP_145365010.1">
    <property type="nucleotide sequence ID" value="NZ_CP036268.1"/>
</dbReference>
<proteinExistence type="predicted"/>
<dbReference type="EMBL" id="CP036268">
    <property type="protein sequence ID" value="QDT38935.1"/>
    <property type="molecule type" value="Genomic_DNA"/>
</dbReference>
<organism evidence="4 5">
    <name type="scientific">Stratiformator vulcanicus</name>
    <dbReference type="NCBI Taxonomy" id="2527980"/>
    <lineage>
        <taxon>Bacteria</taxon>
        <taxon>Pseudomonadati</taxon>
        <taxon>Planctomycetota</taxon>
        <taxon>Planctomycetia</taxon>
        <taxon>Planctomycetales</taxon>
        <taxon>Planctomycetaceae</taxon>
        <taxon>Stratiformator</taxon>
    </lineage>
</organism>
<dbReference type="KEGG" id="svp:Pan189_33350"/>
<feature type="domain" description="Beta-Casp" evidence="3">
    <location>
        <begin position="252"/>
        <end position="377"/>
    </location>
</feature>
<accession>A0A517R4X4</accession>
<dbReference type="SMART" id="SM01027">
    <property type="entry name" value="Beta-Casp"/>
    <property type="match status" value="1"/>
</dbReference>
<dbReference type="SMART" id="SM00849">
    <property type="entry name" value="Lactamase_B"/>
    <property type="match status" value="1"/>
</dbReference>
<dbReference type="GO" id="GO:0004521">
    <property type="term" value="F:RNA endonuclease activity"/>
    <property type="evidence" value="ECO:0007669"/>
    <property type="project" value="TreeGrafter"/>
</dbReference>
<dbReference type="SUPFAM" id="SSF56281">
    <property type="entry name" value="Metallo-hydrolase/oxidoreductase"/>
    <property type="match status" value="1"/>
</dbReference>
<dbReference type="InterPro" id="IPR011108">
    <property type="entry name" value="RMMBL"/>
</dbReference>
<keyword evidence="5" id="KW-1185">Reference proteome</keyword>
<dbReference type="GO" id="GO:0016787">
    <property type="term" value="F:hydrolase activity"/>
    <property type="evidence" value="ECO:0007669"/>
    <property type="project" value="UniProtKB-KW"/>
</dbReference>
<dbReference type="InterPro" id="IPR050698">
    <property type="entry name" value="MBL"/>
</dbReference>
<dbReference type="PANTHER" id="PTHR11203:SF37">
    <property type="entry name" value="INTEGRATOR COMPLEX SUBUNIT 11"/>
    <property type="match status" value="1"/>
</dbReference>
<dbReference type="Pfam" id="PF07521">
    <property type="entry name" value="RMMBL"/>
    <property type="match status" value="1"/>
</dbReference>
<dbReference type="InterPro" id="IPR022712">
    <property type="entry name" value="Beta_Casp"/>
</dbReference>
<evidence type="ECO:0000259" key="3">
    <source>
        <dbReference type="SMART" id="SM01027"/>
    </source>
</evidence>
<sequence length="464" mass="51857">MKLTFLGAAGEVTGSQHLVETDELRFLLDCGLFQGRRAESDKKNRRFHCEPQKLDAVFLSHAHIDHCGNLPGLYKAGYRGPIYCSPATADIASIMLLDSAHIQEEDAKYMERRLGPDAPASEPLYEKEHAHGAIGLFEPLGSNEWHELSPALSVRFSSAGHVLGSSIVEIDVDDRRGRKRLVFTGDLGRRGKPLLPDPTIVPGCDVLISECTYGNRTHPPQSDIKGELLRILTEAQSNGGRVVIPAFSLGRTQMIVYYLNELWELKLLPEMKVFVDSPLATRLTNVYRDHQDILDEDAQRVLITDDDLFEFEGLMYIRSRHDSMAINSLKEPCVIISASGMCENGRVRHHLKHAVADPNNRIILAGYQAPHTLGRRLQEGHPKVRIFDRELPLRAKVEQISGLSAHGDVEDLKWWFEGLASEGGIGRCFLVHGDPDVAKRFAGIIRDCCDEDPEIPEFGETFEV</sequence>
<dbReference type="Pfam" id="PF10996">
    <property type="entry name" value="Beta-Casp"/>
    <property type="match status" value="1"/>
</dbReference>
<dbReference type="AlphaFoldDB" id="A0A517R4X4"/>
<evidence type="ECO:0000259" key="2">
    <source>
        <dbReference type="SMART" id="SM00849"/>
    </source>
</evidence>
<dbReference type="EC" id="3.1.-.-" evidence="4"/>
<feature type="domain" description="Metallo-beta-lactamase" evidence="2">
    <location>
        <begin position="13"/>
        <end position="218"/>
    </location>
</feature>
<dbReference type="InterPro" id="IPR036866">
    <property type="entry name" value="RibonucZ/Hydroxyglut_hydro"/>
</dbReference>
<dbReference type="PANTHER" id="PTHR11203">
    <property type="entry name" value="CLEAVAGE AND POLYADENYLATION SPECIFICITY FACTOR FAMILY MEMBER"/>
    <property type="match status" value="1"/>
</dbReference>
<evidence type="ECO:0000256" key="1">
    <source>
        <dbReference type="ARBA" id="ARBA00022801"/>
    </source>
</evidence>
<reference evidence="4 5" key="1">
    <citation type="submission" date="2019-02" db="EMBL/GenBank/DDBJ databases">
        <title>Deep-cultivation of Planctomycetes and their phenomic and genomic characterization uncovers novel biology.</title>
        <authorList>
            <person name="Wiegand S."/>
            <person name="Jogler M."/>
            <person name="Boedeker C."/>
            <person name="Pinto D."/>
            <person name="Vollmers J."/>
            <person name="Rivas-Marin E."/>
            <person name="Kohn T."/>
            <person name="Peeters S.H."/>
            <person name="Heuer A."/>
            <person name="Rast P."/>
            <person name="Oberbeckmann S."/>
            <person name="Bunk B."/>
            <person name="Jeske O."/>
            <person name="Meyerdierks A."/>
            <person name="Storesund J.E."/>
            <person name="Kallscheuer N."/>
            <person name="Luecker S."/>
            <person name="Lage O.M."/>
            <person name="Pohl T."/>
            <person name="Merkel B.J."/>
            <person name="Hornburger P."/>
            <person name="Mueller R.-W."/>
            <person name="Bruemmer F."/>
            <person name="Labrenz M."/>
            <person name="Spormann A.M."/>
            <person name="Op den Camp H."/>
            <person name="Overmann J."/>
            <person name="Amann R."/>
            <person name="Jetten M.S.M."/>
            <person name="Mascher T."/>
            <person name="Medema M.H."/>
            <person name="Devos D.P."/>
            <person name="Kaster A.-K."/>
            <person name="Ovreas L."/>
            <person name="Rohde M."/>
            <person name="Galperin M.Y."/>
            <person name="Jogler C."/>
        </authorList>
    </citation>
    <scope>NUCLEOTIDE SEQUENCE [LARGE SCALE GENOMIC DNA]</scope>
    <source>
        <strain evidence="4 5">Pan189</strain>
    </source>
</reference>
<dbReference type="Gene3D" id="3.40.50.10890">
    <property type="match status" value="1"/>
</dbReference>
<dbReference type="Proteomes" id="UP000317318">
    <property type="component" value="Chromosome"/>
</dbReference>
<dbReference type="OrthoDB" id="9803916at2"/>
<dbReference type="InterPro" id="IPR001279">
    <property type="entry name" value="Metallo-B-lactamas"/>
</dbReference>
<evidence type="ECO:0000313" key="5">
    <source>
        <dbReference type="Proteomes" id="UP000317318"/>
    </source>
</evidence>
<keyword evidence="1 4" id="KW-0378">Hydrolase</keyword>
<evidence type="ECO:0000313" key="4">
    <source>
        <dbReference type="EMBL" id="QDT38935.1"/>
    </source>
</evidence>
<gene>
    <name evidence="4" type="ORF">Pan189_33350</name>
</gene>